<dbReference type="RefSeq" id="WP_146369320.1">
    <property type="nucleotide sequence ID" value="NZ_SJPP01000001.1"/>
</dbReference>
<evidence type="ECO:0000313" key="2">
    <source>
        <dbReference type="Proteomes" id="UP000320735"/>
    </source>
</evidence>
<reference evidence="1 2" key="1">
    <citation type="submission" date="2019-02" db="EMBL/GenBank/DDBJ databases">
        <title>Deep-cultivation of Planctomycetes and their phenomic and genomic characterization uncovers novel biology.</title>
        <authorList>
            <person name="Wiegand S."/>
            <person name="Jogler M."/>
            <person name="Boedeker C."/>
            <person name="Pinto D."/>
            <person name="Vollmers J."/>
            <person name="Rivas-Marin E."/>
            <person name="Kohn T."/>
            <person name="Peeters S.H."/>
            <person name="Heuer A."/>
            <person name="Rast P."/>
            <person name="Oberbeckmann S."/>
            <person name="Bunk B."/>
            <person name="Jeske O."/>
            <person name="Meyerdierks A."/>
            <person name="Storesund J.E."/>
            <person name="Kallscheuer N."/>
            <person name="Luecker S."/>
            <person name="Lage O.M."/>
            <person name="Pohl T."/>
            <person name="Merkel B.J."/>
            <person name="Hornburger P."/>
            <person name="Mueller R.-W."/>
            <person name="Bruemmer F."/>
            <person name="Labrenz M."/>
            <person name="Spormann A.M."/>
            <person name="Op Den Camp H."/>
            <person name="Overmann J."/>
            <person name="Amann R."/>
            <person name="Jetten M.S.M."/>
            <person name="Mascher T."/>
            <person name="Medema M.H."/>
            <person name="Devos D.P."/>
            <person name="Kaster A.-K."/>
            <person name="Ovreas L."/>
            <person name="Rohde M."/>
            <person name="Galperin M.Y."/>
            <person name="Jogler C."/>
        </authorList>
    </citation>
    <scope>NUCLEOTIDE SEQUENCE [LARGE SCALE GENOMIC DNA]</scope>
    <source>
        <strain evidence="1 2">CA54</strain>
    </source>
</reference>
<name>A0A5C6BIB5_9PLAN</name>
<evidence type="ECO:0000313" key="1">
    <source>
        <dbReference type="EMBL" id="TWU11765.1"/>
    </source>
</evidence>
<keyword evidence="2" id="KW-1185">Reference proteome</keyword>
<sequence length="66" mass="7068">MGFHLVTVIGLTVDDAENGLVSKEFIAAVVDTAERFYGCFVAIDGNGNVETFPVDGQRSVVKVYAD</sequence>
<dbReference type="Proteomes" id="UP000320735">
    <property type="component" value="Unassembled WGS sequence"/>
</dbReference>
<dbReference type="EMBL" id="SJPP01000001">
    <property type="protein sequence ID" value="TWU11765.1"/>
    <property type="molecule type" value="Genomic_DNA"/>
</dbReference>
<protein>
    <submittedName>
        <fullName evidence="1">Uncharacterized protein</fullName>
    </submittedName>
</protein>
<organism evidence="1 2">
    <name type="scientific">Symmachiella macrocystis</name>
    <dbReference type="NCBI Taxonomy" id="2527985"/>
    <lineage>
        <taxon>Bacteria</taxon>
        <taxon>Pseudomonadati</taxon>
        <taxon>Planctomycetota</taxon>
        <taxon>Planctomycetia</taxon>
        <taxon>Planctomycetales</taxon>
        <taxon>Planctomycetaceae</taxon>
        <taxon>Symmachiella</taxon>
    </lineage>
</organism>
<accession>A0A5C6BIB5</accession>
<gene>
    <name evidence="1" type="ORF">CA54_05740</name>
</gene>
<comment type="caution">
    <text evidence="1">The sequence shown here is derived from an EMBL/GenBank/DDBJ whole genome shotgun (WGS) entry which is preliminary data.</text>
</comment>
<dbReference type="AlphaFoldDB" id="A0A5C6BIB5"/>
<proteinExistence type="predicted"/>